<protein>
    <submittedName>
        <fullName evidence="2">Uncharacterized protein</fullName>
    </submittedName>
</protein>
<feature type="region of interest" description="Disordered" evidence="1">
    <location>
        <begin position="99"/>
        <end position="124"/>
    </location>
</feature>
<proteinExistence type="predicted"/>
<reference evidence="2" key="2">
    <citation type="submission" date="2021-04" db="EMBL/GenBank/DDBJ databases">
        <authorList>
            <person name="Gilroy R."/>
        </authorList>
    </citation>
    <scope>NUCLEOTIDE SEQUENCE</scope>
    <source>
        <strain evidence="2">5933</strain>
    </source>
</reference>
<comment type="caution">
    <text evidence="2">The sequence shown here is derived from an EMBL/GenBank/DDBJ whole genome shotgun (WGS) entry which is preliminary data.</text>
</comment>
<evidence type="ECO:0000313" key="3">
    <source>
        <dbReference type="Proteomes" id="UP000823918"/>
    </source>
</evidence>
<organism evidence="2 3">
    <name type="scientific">Candidatus Ruthenibacterium merdavium</name>
    <dbReference type="NCBI Taxonomy" id="2838752"/>
    <lineage>
        <taxon>Bacteria</taxon>
        <taxon>Bacillati</taxon>
        <taxon>Bacillota</taxon>
        <taxon>Clostridia</taxon>
        <taxon>Eubacteriales</taxon>
        <taxon>Oscillospiraceae</taxon>
        <taxon>Ruthenibacterium</taxon>
    </lineage>
</organism>
<dbReference type="Proteomes" id="UP000823918">
    <property type="component" value="Unassembled WGS sequence"/>
</dbReference>
<dbReference type="AlphaFoldDB" id="A0A9D2Q4A0"/>
<name>A0A9D2Q4A0_9FIRM</name>
<accession>A0A9D2Q4A0</accession>
<reference evidence="2" key="1">
    <citation type="journal article" date="2021" name="PeerJ">
        <title>Extensive microbial diversity within the chicken gut microbiome revealed by metagenomics and culture.</title>
        <authorList>
            <person name="Gilroy R."/>
            <person name="Ravi A."/>
            <person name="Getino M."/>
            <person name="Pursley I."/>
            <person name="Horton D.L."/>
            <person name="Alikhan N.F."/>
            <person name="Baker D."/>
            <person name="Gharbi K."/>
            <person name="Hall N."/>
            <person name="Watson M."/>
            <person name="Adriaenssens E.M."/>
            <person name="Foster-Nyarko E."/>
            <person name="Jarju S."/>
            <person name="Secka A."/>
            <person name="Antonio M."/>
            <person name="Oren A."/>
            <person name="Chaudhuri R.R."/>
            <person name="La Ragione R."/>
            <person name="Hildebrand F."/>
            <person name="Pallen M.J."/>
        </authorList>
    </citation>
    <scope>NUCLEOTIDE SEQUENCE</scope>
    <source>
        <strain evidence="2">5933</strain>
    </source>
</reference>
<gene>
    <name evidence="2" type="ORF">H9698_07275</name>
</gene>
<evidence type="ECO:0000313" key="2">
    <source>
        <dbReference type="EMBL" id="HJC72577.1"/>
    </source>
</evidence>
<sequence length="124" mass="13754">MKHHADKVLSGGCTRKVLAKANDKPEKSTAHERCIFVKKMKRKGKTVSVFFYLKVNLCLLKNILSKKQSFVKGVREIASSNKKAPAVFCGRCETVEKLPPDSERAGLQGEKGLEKGASPLFHLK</sequence>
<evidence type="ECO:0000256" key="1">
    <source>
        <dbReference type="SAM" id="MobiDB-lite"/>
    </source>
</evidence>
<dbReference type="EMBL" id="DWWA01000037">
    <property type="protein sequence ID" value="HJC72577.1"/>
    <property type="molecule type" value="Genomic_DNA"/>
</dbReference>